<dbReference type="STRING" id="314230.DSM3645_26854"/>
<dbReference type="AlphaFoldDB" id="A3ZY96"/>
<evidence type="ECO:0000313" key="2">
    <source>
        <dbReference type="Proteomes" id="UP000004358"/>
    </source>
</evidence>
<evidence type="ECO:0000313" key="1">
    <source>
        <dbReference type="EMBL" id="EAQ78572.1"/>
    </source>
</evidence>
<gene>
    <name evidence="1" type="ORF">DSM3645_26854</name>
</gene>
<dbReference type="HOGENOM" id="CLU_3380755_0_0_0"/>
<proteinExistence type="predicted"/>
<reference evidence="1 2" key="1">
    <citation type="submission" date="2006-02" db="EMBL/GenBank/DDBJ databases">
        <authorList>
            <person name="Amann R."/>
            <person name="Ferriera S."/>
            <person name="Johnson J."/>
            <person name="Kravitz S."/>
            <person name="Halpern A."/>
            <person name="Remington K."/>
            <person name="Beeson K."/>
            <person name="Tran B."/>
            <person name="Rogers Y.-H."/>
            <person name="Friedman R."/>
            <person name="Venter J.C."/>
        </authorList>
    </citation>
    <scope>NUCLEOTIDE SEQUENCE [LARGE SCALE GENOMIC DNA]</scope>
    <source>
        <strain evidence="1 2">DSM 3645</strain>
    </source>
</reference>
<protein>
    <submittedName>
        <fullName evidence="1">Uncharacterized protein</fullName>
    </submittedName>
</protein>
<organism evidence="1 2">
    <name type="scientific">Blastopirellula marina DSM 3645</name>
    <dbReference type="NCBI Taxonomy" id="314230"/>
    <lineage>
        <taxon>Bacteria</taxon>
        <taxon>Pseudomonadati</taxon>
        <taxon>Planctomycetota</taxon>
        <taxon>Planctomycetia</taxon>
        <taxon>Pirellulales</taxon>
        <taxon>Pirellulaceae</taxon>
        <taxon>Blastopirellula</taxon>
    </lineage>
</organism>
<accession>A3ZY96</accession>
<dbReference type="EMBL" id="AANZ01000020">
    <property type="protein sequence ID" value="EAQ78572.1"/>
    <property type="molecule type" value="Genomic_DNA"/>
</dbReference>
<sequence length="33" mass="3393">MTNNRPSTSNAAATGLTTTGQDAACSIRKRLAI</sequence>
<name>A3ZY96_9BACT</name>
<dbReference type="Proteomes" id="UP000004358">
    <property type="component" value="Unassembled WGS sequence"/>
</dbReference>
<comment type="caution">
    <text evidence="1">The sequence shown here is derived from an EMBL/GenBank/DDBJ whole genome shotgun (WGS) entry which is preliminary data.</text>
</comment>